<gene>
    <name evidence="2" type="ORF">PQQ68_29840</name>
</gene>
<evidence type="ECO:0000313" key="3">
    <source>
        <dbReference type="Proteomes" id="UP001629367"/>
    </source>
</evidence>
<reference evidence="2 3" key="1">
    <citation type="journal article" date="2024" name="Chem. Sci.">
        <title>Discovery of megapolipeptins by genome mining of a Burkholderiales bacteria collection.</title>
        <authorList>
            <person name="Paulo B.S."/>
            <person name="Recchia M.J.J."/>
            <person name="Lee S."/>
            <person name="Fergusson C.H."/>
            <person name="Romanowski S.B."/>
            <person name="Hernandez A."/>
            <person name="Krull N."/>
            <person name="Liu D.Y."/>
            <person name="Cavanagh H."/>
            <person name="Bos A."/>
            <person name="Gray C.A."/>
            <person name="Murphy B.T."/>
            <person name="Linington R.G."/>
            <person name="Eustaquio A.S."/>
        </authorList>
    </citation>
    <scope>NUCLEOTIDE SEQUENCE [LARGE SCALE GENOMIC DNA]</scope>
    <source>
        <strain evidence="2 3">RL17-335-BIF-A</strain>
    </source>
</reference>
<dbReference type="Proteomes" id="UP001629367">
    <property type="component" value="Unassembled WGS sequence"/>
</dbReference>
<evidence type="ECO:0000313" key="2">
    <source>
        <dbReference type="EMBL" id="MFM0597242.1"/>
    </source>
</evidence>
<proteinExistence type="predicted"/>
<name>A0ABW9DI68_9BURK</name>
<feature type="signal peptide" evidence="1">
    <location>
        <begin position="1"/>
        <end position="25"/>
    </location>
</feature>
<keyword evidence="3" id="KW-1185">Reference proteome</keyword>
<dbReference type="RefSeq" id="WP_408217863.1">
    <property type="nucleotide sequence ID" value="NZ_JAQQBZ010000029.1"/>
</dbReference>
<organism evidence="2 3">
    <name type="scientific">Paraburkholderia dilworthii</name>
    <dbReference type="NCBI Taxonomy" id="948106"/>
    <lineage>
        <taxon>Bacteria</taxon>
        <taxon>Pseudomonadati</taxon>
        <taxon>Pseudomonadota</taxon>
        <taxon>Betaproteobacteria</taxon>
        <taxon>Burkholderiales</taxon>
        <taxon>Burkholderiaceae</taxon>
        <taxon>Paraburkholderia</taxon>
    </lineage>
</organism>
<feature type="chain" id="PRO_5046049290" evidence="1">
    <location>
        <begin position="26"/>
        <end position="118"/>
    </location>
</feature>
<keyword evidence="1" id="KW-0732">Signal</keyword>
<comment type="caution">
    <text evidence="2">The sequence shown here is derived from an EMBL/GenBank/DDBJ whole genome shotgun (WGS) entry which is preliminary data.</text>
</comment>
<dbReference type="EMBL" id="JAQQBZ010000029">
    <property type="protein sequence ID" value="MFM0597242.1"/>
    <property type="molecule type" value="Genomic_DNA"/>
</dbReference>
<accession>A0ABW9DI68</accession>
<evidence type="ECO:0000256" key="1">
    <source>
        <dbReference type="SAM" id="SignalP"/>
    </source>
</evidence>
<sequence>MNVWAKIVAYFLIAWMPLLGYPAQAALCPAAASIAAHQQVKASHVSDMVACEQGAKHHAMNDQFACHGGMGGTVCGAPAIPVTYAVKVVPSSPVYRAVAHTFAEQFIPELPAPPPRSL</sequence>
<protein>
    <submittedName>
        <fullName evidence="2">Uncharacterized protein</fullName>
    </submittedName>
</protein>